<dbReference type="Pfam" id="PF00535">
    <property type="entry name" value="Glycos_transf_2"/>
    <property type="match status" value="1"/>
</dbReference>
<organism evidence="3 4">
    <name type="scientific">Coleofasciculus chthonoplastes PCC 7420</name>
    <dbReference type="NCBI Taxonomy" id="118168"/>
    <lineage>
        <taxon>Bacteria</taxon>
        <taxon>Bacillati</taxon>
        <taxon>Cyanobacteriota</taxon>
        <taxon>Cyanophyceae</taxon>
        <taxon>Coleofasciculales</taxon>
        <taxon>Coleofasciculaceae</taxon>
        <taxon>Coleofasciculus</taxon>
    </lineage>
</organism>
<reference evidence="3 4" key="1">
    <citation type="submission" date="2008-07" db="EMBL/GenBank/DDBJ databases">
        <authorList>
            <person name="Tandeau de Marsac N."/>
            <person name="Ferriera S."/>
            <person name="Johnson J."/>
            <person name="Kravitz S."/>
            <person name="Beeson K."/>
            <person name="Sutton G."/>
            <person name="Rogers Y.-H."/>
            <person name="Friedman R."/>
            <person name="Frazier M."/>
            <person name="Venter J.C."/>
        </authorList>
    </citation>
    <scope>NUCLEOTIDE SEQUENCE [LARGE SCALE GENOMIC DNA]</scope>
    <source>
        <strain evidence="3 4">PCC 7420</strain>
    </source>
</reference>
<sequence length="354" mass="40832">MLSWSAIIPTLNRGAILERSLPTIVAQTRPPKQIIVVDASDEWELSKTRILNSFALTAKSIELIYVGSDKKSLTYQQNIGLNFCDSDVVFYLDDDSFMYIDCAEEIMEVYEQDEEDLVGGVMALMVPQPPSTREKDQKNSPSDNLVQTNKQPNQLNLWDHFLKPFHKLWHIQNLFIPYDGTYHRYDISELAKKTSINNVVLFHGCRMTFRTSALKEIGGFEELISRTVNDLDVSYRVSRTSALVLARRAKLFHEQTAVSRIHRYKNSVLVILNPIALFLAHRTVQHGVNILVVRFALSRALLEFLRDCANPNRGFPHARGAWLALRLLPKLMQMNKQQLREWYPRFQAELLDKK</sequence>
<dbReference type="eggNOG" id="COG1216">
    <property type="taxonomic scope" value="Bacteria"/>
</dbReference>
<dbReference type="PANTHER" id="PTHR43685">
    <property type="entry name" value="GLYCOSYLTRANSFERASE"/>
    <property type="match status" value="1"/>
</dbReference>
<dbReference type="InterPro" id="IPR001173">
    <property type="entry name" value="Glyco_trans_2-like"/>
</dbReference>
<evidence type="ECO:0000313" key="4">
    <source>
        <dbReference type="Proteomes" id="UP000003835"/>
    </source>
</evidence>
<dbReference type="RefSeq" id="WP_006105746.1">
    <property type="nucleotide sequence ID" value="NZ_DS989873.1"/>
</dbReference>
<dbReference type="Proteomes" id="UP000003835">
    <property type="component" value="Unassembled WGS sequence"/>
</dbReference>
<dbReference type="HOGENOM" id="CLU_745839_0_0_3"/>
<dbReference type="Gene3D" id="3.90.550.10">
    <property type="entry name" value="Spore Coat Polysaccharide Biosynthesis Protein SpsA, Chain A"/>
    <property type="match status" value="1"/>
</dbReference>
<evidence type="ECO:0000256" key="1">
    <source>
        <dbReference type="SAM" id="MobiDB-lite"/>
    </source>
</evidence>
<name>B4W350_9CYAN</name>
<dbReference type="GO" id="GO:0016740">
    <property type="term" value="F:transferase activity"/>
    <property type="evidence" value="ECO:0007669"/>
    <property type="project" value="UniProtKB-KW"/>
</dbReference>
<dbReference type="CDD" id="cd00761">
    <property type="entry name" value="Glyco_tranf_GTA_type"/>
    <property type="match status" value="1"/>
</dbReference>
<dbReference type="OrthoDB" id="8404680at2"/>
<keyword evidence="4" id="KW-1185">Reference proteome</keyword>
<proteinExistence type="predicted"/>
<keyword evidence="3" id="KW-0808">Transferase</keyword>
<gene>
    <name evidence="3" type="ORF">MC7420_1608</name>
</gene>
<dbReference type="SUPFAM" id="SSF53448">
    <property type="entry name" value="Nucleotide-diphospho-sugar transferases"/>
    <property type="match status" value="1"/>
</dbReference>
<feature type="compositionally biased region" description="Polar residues" evidence="1">
    <location>
        <begin position="139"/>
        <end position="149"/>
    </location>
</feature>
<evidence type="ECO:0000313" key="3">
    <source>
        <dbReference type="EMBL" id="EDX71394.1"/>
    </source>
</evidence>
<evidence type="ECO:0000259" key="2">
    <source>
        <dbReference type="Pfam" id="PF00535"/>
    </source>
</evidence>
<dbReference type="STRING" id="118168.MC7420_1608"/>
<dbReference type="AlphaFoldDB" id="B4W350"/>
<protein>
    <submittedName>
        <fullName evidence="3">Glycosyl transferase, group 2 family protein</fullName>
    </submittedName>
</protein>
<feature type="region of interest" description="Disordered" evidence="1">
    <location>
        <begin position="128"/>
        <end position="149"/>
    </location>
</feature>
<dbReference type="EMBL" id="DS989873">
    <property type="protein sequence ID" value="EDX71394.1"/>
    <property type="molecule type" value="Genomic_DNA"/>
</dbReference>
<dbReference type="InterPro" id="IPR050834">
    <property type="entry name" value="Glycosyltransf_2"/>
</dbReference>
<dbReference type="PANTHER" id="PTHR43685:SF2">
    <property type="entry name" value="GLYCOSYLTRANSFERASE 2-LIKE DOMAIN-CONTAINING PROTEIN"/>
    <property type="match status" value="1"/>
</dbReference>
<feature type="domain" description="Glycosyltransferase 2-like" evidence="2">
    <location>
        <begin position="5"/>
        <end position="122"/>
    </location>
</feature>
<accession>B4W350</accession>
<dbReference type="InterPro" id="IPR029044">
    <property type="entry name" value="Nucleotide-diphossugar_trans"/>
</dbReference>